<gene>
    <name evidence="2" type="ORF">M422DRAFT_270992</name>
</gene>
<dbReference type="Proteomes" id="UP000054279">
    <property type="component" value="Unassembled WGS sequence"/>
</dbReference>
<dbReference type="AlphaFoldDB" id="A0A0C9TEQ8"/>
<sequence>MMFDRVRRPIPRDIWYQENEEEVGPLVRDEMIVLGWTPATSRQQTLPIEMAARKKVFEALPDEEQEKYSDKAAAWKPKEPTREELLLALPKLLFTIGDSMRKVLGWSFFIWAGGPNAEGKPSVLQGVALNTAWLGNIAAKSKVPIAEVQIIQPYRPKVASFVPRGLPRLMDVLEWNEETQTAKGDEPSLEAALNNYFNDLWALVPPETNENRKNKGKGKKAAKRVPPWDAIDKARGVYDQWLDPARLPVAPGFQFSAPGRTPFQDLKVLATHIIKGEKGLLPSTNVFQWRNQQNPPARVKPPVPGTKRTLEPSADSDGIEMDAKMSAKHLKLTSQANEPLKPIILAMPSTSNKNIDSITVTGNVLLEQISVDWETVKVKEEEPTGTGGSPKPVESIKKLRAKRIVRAKHAPAVSKEDTDSVVVFPGRGGAQYNGSYQEVSYNCVWHVGHSFGSLGIFIVERVIFGIRAQSGMGGD</sequence>
<proteinExistence type="predicted"/>
<dbReference type="HOGENOM" id="CLU_034026_0_0_1"/>
<dbReference type="EMBL" id="KN837323">
    <property type="protein sequence ID" value="KIJ27803.1"/>
    <property type="molecule type" value="Genomic_DNA"/>
</dbReference>
<organism evidence="2 3">
    <name type="scientific">Sphaerobolus stellatus (strain SS14)</name>
    <dbReference type="NCBI Taxonomy" id="990650"/>
    <lineage>
        <taxon>Eukaryota</taxon>
        <taxon>Fungi</taxon>
        <taxon>Dikarya</taxon>
        <taxon>Basidiomycota</taxon>
        <taxon>Agaricomycotina</taxon>
        <taxon>Agaricomycetes</taxon>
        <taxon>Phallomycetidae</taxon>
        <taxon>Geastrales</taxon>
        <taxon>Sphaerobolaceae</taxon>
        <taxon>Sphaerobolus</taxon>
    </lineage>
</organism>
<evidence type="ECO:0000313" key="2">
    <source>
        <dbReference type="EMBL" id="KIJ27803.1"/>
    </source>
</evidence>
<evidence type="ECO:0000313" key="3">
    <source>
        <dbReference type="Proteomes" id="UP000054279"/>
    </source>
</evidence>
<feature type="region of interest" description="Disordered" evidence="1">
    <location>
        <begin position="293"/>
        <end position="316"/>
    </location>
</feature>
<evidence type="ECO:0000256" key="1">
    <source>
        <dbReference type="SAM" id="MobiDB-lite"/>
    </source>
</evidence>
<name>A0A0C9TEQ8_SPHS4</name>
<protein>
    <submittedName>
        <fullName evidence="2">Uncharacterized protein</fullName>
    </submittedName>
</protein>
<accession>A0A0C9TEQ8</accession>
<reference evidence="2 3" key="1">
    <citation type="submission" date="2014-06" db="EMBL/GenBank/DDBJ databases">
        <title>Evolutionary Origins and Diversification of the Mycorrhizal Mutualists.</title>
        <authorList>
            <consortium name="DOE Joint Genome Institute"/>
            <consortium name="Mycorrhizal Genomics Consortium"/>
            <person name="Kohler A."/>
            <person name="Kuo A."/>
            <person name="Nagy L.G."/>
            <person name="Floudas D."/>
            <person name="Copeland A."/>
            <person name="Barry K.W."/>
            <person name="Cichocki N."/>
            <person name="Veneault-Fourrey C."/>
            <person name="LaButti K."/>
            <person name="Lindquist E.A."/>
            <person name="Lipzen A."/>
            <person name="Lundell T."/>
            <person name="Morin E."/>
            <person name="Murat C."/>
            <person name="Riley R."/>
            <person name="Ohm R."/>
            <person name="Sun H."/>
            <person name="Tunlid A."/>
            <person name="Henrissat B."/>
            <person name="Grigoriev I.V."/>
            <person name="Hibbett D.S."/>
            <person name="Martin F."/>
        </authorList>
    </citation>
    <scope>NUCLEOTIDE SEQUENCE [LARGE SCALE GENOMIC DNA]</scope>
    <source>
        <strain evidence="2 3">SS14</strain>
    </source>
</reference>
<keyword evidence="3" id="KW-1185">Reference proteome</keyword>